<keyword evidence="5" id="KW-0235">DNA replication</keyword>
<sequence length="796" mass="88153">MARGRQRRRIVEDEDNEEELVGQSGLEGGVDTEANAQPLVAGTPERGDKVIKRARQADITELLGAYSPKAAPGGKSEAVSSAVQEANGSSTETGNAAPAEDGDVEARPSQTHTATKRTCRSRSAAVGTAETSEADDTAASGLFTALATSDLEPRAATTWSAGTPVPYAFLAAAFERMSNTMSRIELTQQLCDAFRCIMESTPEDLLPAVYLVINRLAPAHEGLEIGVGDALLLQALAAATGRKLALLKEQYRQTGDLGDVAAHSRTTQRTMFSTPPLTVRGVYHEFLCIARASGRAMQEEKKRRIQKLLVSAKELEAKFLARALQGKLRIRLADKTVITALAAAFVWYGDAARGHAPPAAVRIESSTLLLKRVYNECPSWNRIIDTLLQLRDIDERLAEHCRLTPGLPVLPMLAKPCKSVAEVLTRLEGVPFSCEYKYDGERAQIHRVADGRFHIYSRNCEDHTGKYPDLAAQLPRALRAALADAQFILDAEVVAYDRDAKRTLPFQQIQHRARKNVLLDDIKTRVCLFAFDLLYLDGRSLTRCPLAERRRLLRDTFQVVPGEFMFAESSDLIDGEHIQEFMDEAMRHSCEGLMVKALDGAHSTYEPANRTQNWLKLKKDYLSGVGDTLDLVPIGAYYGRGKRVGWFGSYLLACYNADTETFEAVTKVGTGFSEEQLAELYQQHSTHVLEAPRPYYAYSEQTRPDVWLETWQVWEIQCADLSLSPAYLAGMSHVQEGKGISVRFPRLVRIRNDKESEEATTSEQLVEMYVAQFQHATRAEEEEGSEAVTEDEEGDA</sequence>
<dbReference type="PANTHER" id="PTHR45674">
    <property type="entry name" value="DNA LIGASE 1/3 FAMILY MEMBER"/>
    <property type="match status" value="1"/>
</dbReference>
<keyword evidence="9 14" id="KW-0233">DNA recombination</keyword>
<feature type="region of interest" description="Disordered" evidence="16">
    <location>
        <begin position="776"/>
        <end position="796"/>
    </location>
</feature>
<dbReference type="PROSITE" id="PS00697">
    <property type="entry name" value="DNA_LIGASE_A1"/>
    <property type="match status" value="1"/>
</dbReference>
<dbReference type="InterPro" id="IPR050191">
    <property type="entry name" value="ATP-dep_DNA_ligase"/>
</dbReference>
<dbReference type="EMBL" id="JANCYW010000004">
    <property type="protein sequence ID" value="KAK4535293.1"/>
    <property type="molecule type" value="Genomic_DNA"/>
</dbReference>
<dbReference type="GO" id="GO:0003910">
    <property type="term" value="F:DNA ligase (ATP) activity"/>
    <property type="evidence" value="ECO:0007669"/>
    <property type="project" value="UniProtKB-EC"/>
</dbReference>
<dbReference type="CDD" id="cd07969">
    <property type="entry name" value="OBF_DNA_ligase_I"/>
    <property type="match status" value="1"/>
</dbReference>
<dbReference type="PROSITE" id="PS00333">
    <property type="entry name" value="DNA_LIGASE_A2"/>
    <property type="match status" value="1"/>
</dbReference>
<dbReference type="PANTHER" id="PTHR45674:SF4">
    <property type="entry name" value="DNA LIGASE 1"/>
    <property type="match status" value="1"/>
</dbReference>
<dbReference type="GO" id="GO:0005524">
    <property type="term" value="F:ATP binding"/>
    <property type="evidence" value="ECO:0007669"/>
    <property type="project" value="UniProtKB-KW"/>
</dbReference>
<keyword evidence="4" id="KW-0132">Cell division</keyword>
<evidence type="ECO:0000313" key="18">
    <source>
        <dbReference type="EMBL" id="KAK4535293.1"/>
    </source>
</evidence>
<feature type="compositionally biased region" description="Acidic residues" evidence="16">
    <location>
        <begin position="780"/>
        <end position="796"/>
    </location>
</feature>
<dbReference type="Gene3D" id="3.30.1490.70">
    <property type="match status" value="1"/>
</dbReference>
<reference evidence="18 19" key="1">
    <citation type="submission" date="2022-07" db="EMBL/GenBank/DDBJ databases">
        <title>Genome-wide signatures of adaptation to extreme environments.</title>
        <authorList>
            <person name="Cho C.H."/>
            <person name="Yoon H.S."/>
        </authorList>
    </citation>
    <scope>NUCLEOTIDE SEQUENCE [LARGE SCALE GENOMIC DNA]</scope>
    <source>
        <strain evidence="18 19">DBV 063 E5</strain>
    </source>
</reference>
<feature type="region of interest" description="Disordered" evidence="16">
    <location>
        <begin position="64"/>
        <end position="134"/>
    </location>
</feature>
<dbReference type="InterPro" id="IPR016059">
    <property type="entry name" value="DNA_ligase_ATP-dep_CS"/>
</dbReference>
<dbReference type="PROSITE" id="PS50160">
    <property type="entry name" value="DNA_LIGASE_A3"/>
    <property type="match status" value="1"/>
</dbReference>
<evidence type="ECO:0000256" key="13">
    <source>
        <dbReference type="ARBA" id="ARBA00034003"/>
    </source>
</evidence>
<dbReference type="Proteomes" id="UP001301350">
    <property type="component" value="Unassembled WGS sequence"/>
</dbReference>
<protein>
    <recommendedName>
        <fullName evidence="14">DNA ligase</fullName>
        <ecNumber evidence="14">6.5.1.1</ecNumber>
    </recommendedName>
</protein>
<dbReference type="GO" id="GO:0005739">
    <property type="term" value="C:mitochondrion"/>
    <property type="evidence" value="ECO:0007669"/>
    <property type="project" value="TreeGrafter"/>
</dbReference>
<comment type="similarity">
    <text evidence="2 15">Belongs to the ATP-dependent DNA ligase family.</text>
</comment>
<dbReference type="FunFam" id="2.40.50.140:FF:000062">
    <property type="entry name" value="DNA ligase"/>
    <property type="match status" value="1"/>
</dbReference>
<dbReference type="FunFam" id="3.30.470.30:FF:000002">
    <property type="entry name" value="DNA ligase"/>
    <property type="match status" value="1"/>
</dbReference>
<dbReference type="SUPFAM" id="SSF117018">
    <property type="entry name" value="ATP-dependent DNA ligase DNA-binding domain"/>
    <property type="match status" value="1"/>
</dbReference>
<gene>
    <name evidence="18" type="ORF">CDCA_CDCA04G1318</name>
</gene>
<feature type="domain" description="ATP-dependent DNA ligase family profile" evidence="17">
    <location>
        <begin position="519"/>
        <end position="656"/>
    </location>
</feature>
<evidence type="ECO:0000259" key="17">
    <source>
        <dbReference type="PROSITE" id="PS50160"/>
    </source>
</evidence>
<dbReference type="SUPFAM" id="SSF50249">
    <property type="entry name" value="Nucleic acid-binding proteins"/>
    <property type="match status" value="1"/>
</dbReference>
<dbReference type="InterPro" id="IPR000977">
    <property type="entry name" value="DNA_ligase_ATP-dep"/>
</dbReference>
<evidence type="ECO:0000256" key="1">
    <source>
        <dbReference type="ARBA" id="ARBA00004123"/>
    </source>
</evidence>
<feature type="compositionally biased region" description="Polar residues" evidence="16">
    <location>
        <begin position="78"/>
        <end position="94"/>
    </location>
</feature>
<keyword evidence="3 14" id="KW-0436">Ligase</keyword>
<organism evidence="18 19">
    <name type="scientific">Cyanidium caldarium</name>
    <name type="common">Red alga</name>
    <dbReference type="NCBI Taxonomy" id="2771"/>
    <lineage>
        <taxon>Eukaryota</taxon>
        <taxon>Rhodophyta</taxon>
        <taxon>Bangiophyceae</taxon>
        <taxon>Cyanidiales</taxon>
        <taxon>Cyanidiaceae</taxon>
        <taxon>Cyanidium</taxon>
    </lineage>
</organism>
<evidence type="ECO:0000256" key="16">
    <source>
        <dbReference type="SAM" id="MobiDB-lite"/>
    </source>
</evidence>
<keyword evidence="11" id="KW-0539">Nucleus</keyword>
<dbReference type="GO" id="GO:0006273">
    <property type="term" value="P:lagging strand elongation"/>
    <property type="evidence" value="ECO:0007669"/>
    <property type="project" value="TreeGrafter"/>
</dbReference>
<dbReference type="Pfam" id="PF01068">
    <property type="entry name" value="DNA_ligase_A_M"/>
    <property type="match status" value="1"/>
</dbReference>
<evidence type="ECO:0000256" key="11">
    <source>
        <dbReference type="ARBA" id="ARBA00023242"/>
    </source>
</evidence>
<dbReference type="GO" id="GO:0006310">
    <property type="term" value="P:DNA recombination"/>
    <property type="evidence" value="ECO:0007669"/>
    <property type="project" value="UniProtKB-KW"/>
</dbReference>
<dbReference type="GO" id="GO:0006281">
    <property type="term" value="P:DNA repair"/>
    <property type="evidence" value="ECO:0007669"/>
    <property type="project" value="UniProtKB-KW"/>
</dbReference>
<proteinExistence type="inferred from homology"/>
<evidence type="ECO:0000256" key="8">
    <source>
        <dbReference type="ARBA" id="ARBA00022840"/>
    </source>
</evidence>
<keyword evidence="12" id="KW-0131">Cell cycle</keyword>
<evidence type="ECO:0000256" key="6">
    <source>
        <dbReference type="ARBA" id="ARBA00022741"/>
    </source>
</evidence>
<accession>A0AAV9ITW5</accession>
<dbReference type="EC" id="6.5.1.1" evidence="14"/>
<dbReference type="SUPFAM" id="SSF56091">
    <property type="entry name" value="DNA ligase/mRNA capping enzyme, catalytic domain"/>
    <property type="match status" value="1"/>
</dbReference>
<keyword evidence="8 14" id="KW-0067">ATP-binding</keyword>
<keyword evidence="7 14" id="KW-0227">DNA damage</keyword>
<evidence type="ECO:0000256" key="15">
    <source>
        <dbReference type="RuleBase" id="RU004196"/>
    </source>
</evidence>
<dbReference type="Gene3D" id="2.40.50.140">
    <property type="entry name" value="Nucleic acid-binding proteins"/>
    <property type="match status" value="1"/>
</dbReference>
<comment type="catalytic activity">
    <reaction evidence="13 14">
        <text>ATP + (deoxyribonucleotide)n-3'-hydroxyl + 5'-phospho-(deoxyribonucleotide)m = (deoxyribonucleotide)n+m + AMP + diphosphate.</text>
        <dbReference type="EC" id="6.5.1.1"/>
    </reaction>
</comment>
<feature type="region of interest" description="Disordered" evidence="16">
    <location>
        <begin position="1"/>
        <end position="49"/>
    </location>
</feature>
<dbReference type="InterPro" id="IPR012308">
    <property type="entry name" value="DNA_ligase_ATP-dep_N"/>
</dbReference>
<evidence type="ECO:0000256" key="14">
    <source>
        <dbReference type="RuleBase" id="RU000617"/>
    </source>
</evidence>
<evidence type="ECO:0000256" key="5">
    <source>
        <dbReference type="ARBA" id="ARBA00022705"/>
    </source>
</evidence>
<dbReference type="Gene3D" id="3.30.470.30">
    <property type="entry name" value="DNA ligase/mRNA capping enzyme"/>
    <property type="match status" value="1"/>
</dbReference>
<dbReference type="GO" id="GO:0051301">
    <property type="term" value="P:cell division"/>
    <property type="evidence" value="ECO:0007669"/>
    <property type="project" value="UniProtKB-KW"/>
</dbReference>
<comment type="caution">
    <text evidence="18">The sequence shown here is derived from an EMBL/GenBank/DDBJ whole genome shotgun (WGS) entry which is preliminary data.</text>
</comment>
<comment type="subcellular location">
    <subcellularLocation>
        <location evidence="1">Nucleus</location>
    </subcellularLocation>
</comment>
<dbReference type="NCBIfam" id="TIGR00574">
    <property type="entry name" value="dnl1"/>
    <property type="match status" value="1"/>
</dbReference>
<keyword evidence="10 14" id="KW-0234">DNA repair</keyword>
<evidence type="ECO:0000313" key="19">
    <source>
        <dbReference type="Proteomes" id="UP001301350"/>
    </source>
</evidence>
<dbReference type="GO" id="GO:0071897">
    <property type="term" value="P:DNA biosynthetic process"/>
    <property type="evidence" value="ECO:0007669"/>
    <property type="project" value="InterPro"/>
</dbReference>
<keyword evidence="6 14" id="KW-0547">Nucleotide-binding</keyword>
<dbReference type="InterPro" id="IPR012340">
    <property type="entry name" value="NA-bd_OB-fold"/>
</dbReference>
<keyword evidence="19" id="KW-1185">Reference proteome</keyword>
<evidence type="ECO:0000256" key="7">
    <source>
        <dbReference type="ARBA" id="ARBA00022763"/>
    </source>
</evidence>
<dbReference type="AlphaFoldDB" id="A0AAV9ITW5"/>
<dbReference type="InterPro" id="IPR012310">
    <property type="entry name" value="DNA_ligase_ATP-dep_cent"/>
</dbReference>
<dbReference type="Pfam" id="PF04675">
    <property type="entry name" value="DNA_ligase_A_N"/>
    <property type="match status" value="1"/>
</dbReference>
<dbReference type="InterPro" id="IPR012309">
    <property type="entry name" value="DNA_ligase_ATP-dep_C"/>
</dbReference>
<evidence type="ECO:0000256" key="4">
    <source>
        <dbReference type="ARBA" id="ARBA00022618"/>
    </source>
</evidence>
<evidence type="ECO:0000256" key="3">
    <source>
        <dbReference type="ARBA" id="ARBA00022598"/>
    </source>
</evidence>
<evidence type="ECO:0000256" key="10">
    <source>
        <dbReference type="ARBA" id="ARBA00023204"/>
    </source>
</evidence>
<dbReference type="GO" id="GO:0005634">
    <property type="term" value="C:nucleus"/>
    <property type="evidence" value="ECO:0007669"/>
    <property type="project" value="UniProtKB-SubCell"/>
</dbReference>
<evidence type="ECO:0000256" key="9">
    <source>
        <dbReference type="ARBA" id="ARBA00023172"/>
    </source>
</evidence>
<dbReference type="InterPro" id="IPR036599">
    <property type="entry name" value="DNA_ligase_N_sf"/>
</dbReference>
<evidence type="ECO:0000256" key="12">
    <source>
        <dbReference type="ARBA" id="ARBA00023306"/>
    </source>
</evidence>
<evidence type="ECO:0000256" key="2">
    <source>
        <dbReference type="ARBA" id="ARBA00007572"/>
    </source>
</evidence>
<name>A0AAV9ITW5_CYACA</name>
<dbReference type="Gene3D" id="1.10.3260.10">
    <property type="entry name" value="DNA ligase, ATP-dependent, N-terminal domain"/>
    <property type="match status" value="1"/>
</dbReference>
<dbReference type="GO" id="GO:0003677">
    <property type="term" value="F:DNA binding"/>
    <property type="evidence" value="ECO:0007669"/>
    <property type="project" value="InterPro"/>
</dbReference>
<dbReference type="Pfam" id="PF04679">
    <property type="entry name" value="DNA_ligase_A_C"/>
    <property type="match status" value="1"/>
</dbReference>
<dbReference type="CDD" id="cd07900">
    <property type="entry name" value="Adenylation_DNA_ligase_I_Euk"/>
    <property type="match status" value="1"/>
</dbReference>